<dbReference type="EMBL" id="NBIV01000031">
    <property type="protein sequence ID" value="PXF46937.1"/>
    <property type="molecule type" value="Genomic_DNA"/>
</dbReference>
<dbReference type="Pfam" id="PF00069">
    <property type="entry name" value="Pkinase"/>
    <property type="match status" value="1"/>
</dbReference>
<dbReference type="AlphaFoldDB" id="A0A2V3IZ25"/>
<evidence type="ECO:0000256" key="2">
    <source>
        <dbReference type="ARBA" id="ARBA00022741"/>
    </source>
</evidence>
<dbReference type="InterPro" id="IPR050339">
    <property type="entry name" value="CC_SR_Kinase"/>
</dbReference>
<keyword evidence="3 7" id="KW-0418">Kinase</keyword>
<evidence type="ECO:0000256" key="5">
    <source>
        <dbReference type="ARBA" id="ARBA00037982"/>
    </source>
</evidence>
<dbReference type="PROSITE" id="PS00108">
    <property type="entry name" value="PROTEIN_KINASE_ST"/>
    <property type="match status" value="1"/>
</dbReference>
<keyword evidence="4" id="KW-0067">ATP-binding</keyword>
<keyword evidence="8" id="KW-1185">Reference proteome</keyword>
<organism evidence="7 8">
    <name type="scientific">Gracilariopsis chorda</name>
    <dbReference type="NCBI Taxonomy" id="448386"/>
    <lineage>
        <taxon>Eukaryota</taxon>
        <taxon>Rhodophyta</taxon>
        <taxon>Florideophyceae</taxon>
        <taxon>Rhodymeniophycidae</taxon>
        <taxon>Gracilariales</taxon>
        <taxon>Gracilariaceae</taxon>
        <taxon>Gracilariopsis</taxon>
    </lineage>
</organism>
<dbReference type="Proteomes" id="UP000247409">
    <property type="component" value="Unassembled WGS sequence"/>
</dbReference>
<comment type="caution">
    <text evidence="7">The sequence shown here is derived from an EMBL/GenBank/DDBJ whole genome shotgun (WGS) entry which is preliminary data.</text>
</comment>
<reference evidence="7 8" key="1">
    <citation type="journal article" date="2018" name="Mol. Biol. Evol.">
        <title>Analysis of the draft genome of the red seaweed Gracilariopsis chorda provides insights into genome size evolution in Rhodophyta.</title>
        <authorList>
            <person name="Lee J."/>
            <person name="Yang E.C."/>
            <person name="Graf L."/>
            <person name="Yang J.H."/>
            <person name="Qiu H."/>
            <person name="Zel Zion U."/>
            <person name="Chan C.X."/>
            <person name="Stephens T.G."/>
            <person name="Weber A.P.M."/>
            <person name="Boo G.H."/>
            <person name="Boo S.M."/>
            <person name="Kim K.M."/>
            <person name="Shin Y."/>
            <person name="Jung M."/>
            <person name="Lee S.J."/>
            <person name="Yim H.S."/>
            <person name="Lee J.H."/>
            <person name="Bhattacharya D."/>
            <person name="Yoon H.S."/>
        </authorList>
    </citation>
    <scope>NUCLEOTIDE SEQUENCE [LARGE SCALE GENOMIC DNA]</scope>
    <source>
        <strain evidence="7 8">SKKU-2015</strain>
        <tissue evidence="7">Whole body</tissue>
    </source>
</reference>
<evidence type="ECO:0000259" key="6">
    <source>
        <dbReference type="PROSITE" id="PS50011"/>
    </source>
</evidence>
<protein>
    <submittedName>
        <fullName evidence="7">Serine/threonine-protein kinase STN7, chloroplastic</fullName>
    </submittedName>
</protein>
<evidence type="ECO:0000256" key="3">
    <source>
        <dbReference type="ARBA" id="ARBA00022777"/>
    </source>
</evidence>
<gene>
    <name evidence="7" type="ORF">BWQ96_03275</name>
</gene>
<evidence type="ECO:0000313" key="8">
    <source>
        <dbReference type="Proteomes" id="UP000247409"/>
    </source>
</evidence>
<name>A0A2V3IZ25_9FLOR</name>
<dbReference type="InterPro" id="IPR011009">
    <property type="entry name" value="Kinase-like_dom_sf"/>
</dbReference>
<evidence type="ECO:0000256" key="4">
    <source>
        <dbReference type="ARBA" id="ARBA00022840"/>
    </source>
</evidence>
<dbReference type="GO" id="GO:0005634">
    <property type="term" value="C:nucleus"/>
    <property type="evidence" value="ECO:0007669"/>
    <property type="project" value="TreeGrafter"/>
</dbReference>
<dbReference type="InterPro" id="IPR008271">
    <property type="entry name" value="Ser/Thr_kinase_AS"/>
</dbReference>
<keyword evidence="1" id="KW-0808">Transferase</keyword>
<dbReference type="InterPro" id="IPR000719">
    <property type="entry name" value="Prot_kinase_dom"/>
</dbReference>
<dbReference type="PANTHER" id="PTHR11042:SF190">
    <property type="entry name" value="MITOSIS INHIBITOR PROTEIN KINASE MIK1"/>
    <property type="match status" value="1"/>
</dbReference>
<sequence length="358" mass="39066">MTLPLPLFSAAQPLPTSTPAAAAAAAARAHRCKAPITALQVDFDSLTPRAKGSFGDIFFATLSDTREPIVLKRAGQARHSRKLLIAERNVNKSLNVKQPHPTHWPKFLGETNHNSQSFLVWRGERSGVTTLHEMLFDRAPNALPVALGLPPSAALSARTAAPVLHVALFKLLTDALLRAVREVHRSGFVHRDIKPQNILVTRATAPSAPHRLKLIDFGSAKNMQPWATMTDRTPVTLDPLFGAPERGGVLFNAASKQLKTKFDVFSIGMIAVAAAVPALRGESQLRMFRSALERCDYDLELLEAQWRRNGGGGGDAAPLFACTAPTEVALKSLVRSMLRKQPHNRASVQTALYRLQRL</sequence>
<dbReference type="GO" id="GO:0005524">
    <property type="term" value="F:ATP binding"/>
    <property type="evidence" value="ECO:0007669"/>
    <property type="project" value="UniProtKB-KW"/>
</dbReference>
<evidence type="ECO:0000313" key="7">
    <source>
        <dbReference type="EMBL" id="PXF46937.1"/>
    </source>
</evidence>
<dbReference type="PANTHER" id="PTHR11042">
    <property type="entry name" value="EUKARYOTIC TRANSLATION INITIATION FACTOR 2-ALPHA KINASE EIF2-ALPHA KINASE -RELATED"/>
    <property type="match status" value="1"/>
</dbReference>
<keyword evidence="2" id="KW-0547">Nucleotide-binding</keyword>
<dbReference type="GO" id="GO:0004672">
    <property type="term" value="F:protein kinase activity"/>
    <property type="evidence" value="ECO:0007669"/>
    <property type="project" value="InterPro"/>
</dbReference>
<dbReference type="PROSITE" id="PS50011">
    <property type="entry name" value="PROTEIN_KINASE_DOM"/>
    <property type="match status" value="1"/>
</dbReference>
<comment type="similarity">
    <text evidence="5">Belongs to the protein kinase superfamily. Ser/Thr protein kinase family. GCN2 subfamily.</text>
</comment>
<dbReference type="OrthoDB" id="10252171at2759"/>
<dbReference type="STRING" id="448386.A0A2V3IZ25"/>
<dbReference type="SMART" id="SM00220">
    <property type="entry name" value="S_TKc"/>
    <property type="match status" value="1"/>
</dbReference>
<feature type="domain" description="Protein kinase" evidence="6">
    <location>
        <begin position="43"/>
        <end position="358"/>
    </location>
</feature>
<dbReference type="SUPFAM" id="SSF56112">
    <property type="entry name" value="Protein kinase-like (PK-like)"/>
    <property type="match status" value="1"/>
</dbReference>
<dbReference type="Gene3D" id="1.10.510.10">
    <property type="entry name" value="Transferase(Phosphotransferase) domain 1"/>
    <property type="match status" value="1"/>
</dbReference>
<accession>A0A2V3IZ25</accession>
<dbReference type="GO" id="GO:0005737">
    <property type="term" value="C:cytoplasm"/>
    <property type="evidence" value="ECO:0007669"/>
    <property type="project" value="TreeGrafter"/>
</dbReference>
<evidence type="ECO:0000256" key="1">
    <source>
        <dbReference type="ARBA" id="ARBA00022679"/>
    </source>
</evidence>
<proteinExistence type="inferred from homology"/>